<feature type="domain" description="Beta-lactamase-related" evidence="2">
    <location>
        <begin position="10"/>
        <end position="341"/>
    </location>
</feature>
<dbReference type="SUPFAM" id="SSF56601">
    <property type="entry name" value="beta-lactamase/transpeptidase-like"/>
    <property type="match status" value="1"/>
</dbReference>
<dbReference type="AlphaFoldDB" id="C7Q5V9"/>
<dbReference type="STRING" id="479433.Caci_1130"/>
<sequence>MDSLATRIGDLVEGGVEQRVFPGAVWAVGGPDGVLEQGATGLLDPRDASRPMRADTLFDLASLTKIIAVWSGVGMLWEHAQIDLDDPLAKHLPDAAGFPLGAVTIRQFLTHTSGVPLRANLRASYGTDPDAVRLGVLREAMRRPAGEAVEYTDRSALILGFLVEQLMDRRLDEVARDTVWTPLAMTATRYGPVPSDLIAQSAPTEFDDETGEYVRGSVHDYSGRLLGVCGISGTFSHAQDLGRFLKHLLNPAASVGAVGTIGTVGFGQRWIAESLRLHTVALDPARGLFWVPSPKTATGEADVWLHYGFTGTGMWVSPSRERWAVLLTNKVYYSRDRGPMAAVRNEFRRLVFGPS</sequence>
<dbReference type="InterPro" id="IPR050789">
    <property type="entry name" value="Diverse_Enzym_Activities"/>
</dbReference>
<evidence type="ECO:0000256" key="1">
    <source>
        <dbReference type="ARBA" id="ARBA00022801"/>
    </source>
</evidence>
<proteinExistence type="predicted"/>
<dbReference type="GO" id="GO:0016787">
    <property type="term" value="F:hydrolase activity"/>
    <property type="evidence" value="ECO:0007669"/>
    <property type="project" value="UniProtKB-KW"/>
</dbReference>
<dbReference type="HOGENOM" id="CLU_020027_1_1_11"/>
<dbReference type="InterPro" id="IPR001466">
    <property type="entry name" value="Beta-lactam-related"/>
</dbReference>
<dbReference type="OrthoDB" id="9809635at2"/>
<dbReference type="PANTHER" id="PTHR43283:SF11">
    <property type="entry name" value="BETA-LACTAMASE-RELATED DOMAIN-CONTAINING PROTEIN"/>
    <property type="match status" value="1"/>
</dbReference>
<evidence type="ECO:0000259" key="2">
    <source>
        <dbReference type="Pfam" id="PF00144"/>
    </source>
</evidence>
<keyword evidence="1" id="KW-0378">Hydrolase</keyword>
<organism evidence="3 4">
    <name type="scientific">Catenulispora acidiphila (strain DSM 44928 / JCM 14897 / NBRC 102108 / NRRL B-24433 / ID139908)</name>
    <dbReference type="NCBI Taxonomy" id="479433"/>
    <lineage>
        <taxon>Bacteria</taxon>
        <taxon>Bacillati</taxon>
        <taxon>Actinomycetota</taxon>
        <taxon>Actinomycetes</taxon>
        <taxon>Catenulisporales</taxon>
        <taxon>Catenulisporaceae</taxon>
        <taxon>Catenulispora</taxon>
    </lineage>
</organism>
<keyword evidence="4" id="KW-1185">Reference proteome</keyword>
<dbReference type="eggNOG" id="COG1680">
    <property type="taxonomic scope" value="Bacteria"/>
</dbReference>
<reference evidence="3 4" key="1">
    <citation type="journal article" date="2009" name="Stand. Genomic Sci.">
        <title>Complete genome sequence of Catenulispora acidiphila type strain (ID 139908).</title>
        <authorList>
            <person name="Copeland A."/>
            <person name="Lapidus A."/>
            <person name="Glavina Del Rio T."/>
            <person name="Nolan M."/>
            <person name="Lucas S."/>
            <person name="Chen F."/>
            <person name="Tice H."/>
            <person name="Cheng J.F."/>
            <person name="Bruce D."/>
            <person name="Goodwin L."/>
            <person name="Pitluck S."/>
            <person name="Mikhailova N."/>
            <person name="Pati A."/>
            <person name="Ivanova N."/>
            <person name="Mavromatis K."/>
            <person name="Chen A."/>
            <person name="Palaniappan K."/>
            <person name="Chain P."/>
            <person name="Land M."/>
            <person name="Hauser L."/>
            <person name="Chang Y.J."/>
            <person name="Jeffries C.D."/>
            <person name="Chertkov O."/>
            <person name="Brettin T."/>
            <person name="Detter J.C."/>
            <person name="Han C."/>
            <person name="Ali Z."/>
            <person name="Tindall B.J."/>
            <person name="Goker M."/>
            <person name="Bristow J."/>
            <person name="Eisen J.A."/>
            <person name="Markowitz V."/>
            <person name="Hugenholtz P."/>
            <person name="Kyrpides N.C."/>
            <person name="Klenk H.P."/>
        </authorList>
    </citation>
    <scope>NUCLEOTIDE SEQUENCE [LARGE SCALE GENOMIC DNA]</scope>
    <source>
        <strain evidence="4">DSM 44928 / JCM 14897 / NBRC 102108 / NRRL B-24433 / ID139908</strain>
    </source>
</reference>
<evidence type="ECO:0000313" key="4">
    <source>
        <dbReference type="Proteomes" id="UP000000851"/>
    </source>
</evidence>
<gene>
    <name evidence="3" type="ordered locus">Caci_1130</name>
</gene>
<dbReference type="InterPro" id="IPR012338">
    <property type="entry name" value="Beta-lactam/transpept-like"/>
</dbReference>
<dbReference type="MEROPS" id="S12.950"/>
<dbReference type="PANTHER" id="PTHR43283">
    <property type="entry name" value="BETA-LACTAMASE-RELATED"/>
    <property type="match status" value="1"/>
</dbReference>
<dbReference type="EMBL" id="CP001700">
    <property type="protein sequence ID" value="ACU70056.1"/>
    <property type="molecule type" value="Genomic_DNA"/>
</dbReference>
<dbReference type="KEGG" id="cai:Caci_1130"/>
<name>C7Q5V9_CATAD</name>
<dbReference type="RefSeq" id="WP_012785350.1">
    <property type="nucleotide sequence ID" value="NC_013131.1"/>
</dbReference>
<dbReference type="InParanoid" id="C7Q5V9"/>
<dbReference type="Pfam" id="PF00144">
    <property type="entry name" value="Beta-lactamase"/>
    <property type="match status" value="1"/>
</dbReference>
<dbReference type="Gene3D" id="3.40.710.10">
    <property type="entry name" value="DD-peptidase/beta-lactamase superfamily"/>
    <property type="match status" value="1"/>
</dbReference>
<protein>
    <submittedName>
        <fullName evidence="3">Beta-lactamase</fullName>
    </submittedName>
</protein>
<accession>C7Q5V9</accession>
<evidence type="ECO:0000313" key="3">
    <source>
        <dbReference type="EMBL" id="ACU70056.1"/>
    </source>
</evidence>
<dbReference type="Proteomes" id="UP000000851">
    <property type="component" value="Chromosome"/>
</dbReference>